<dbReference type="InterPro" id="IPR022641">
    <property type="entry name" value="CheR_N"/>
</dbReference>
<feature type="domain" description="CheR-type methyltransferase" evidence="7">
    <location>
        <begin position="21"/>
        <end position="291"/>
    </location>
</feature>
<dbReference type="PANTHER" id="PTHR24422">
    <property type="entry name" value="CHEMOTAXIS PROTEIN METHYLTRANSFERASE"/>
    <property type="match status" value="1"/>
</dbReference>
<dbReference type="Pfam" id="PF03705">
    <property type="entry name" value="CheR_N"/>
    <property type="match status" value="1"/>
</dbReference>
<organism evidence="8 9">
    <name type="scientific">Rhodobacter ferrooxidans</name>
    <dbReference type="NCBI Taxonomy" id="371731"/>
    <lineage>
        <taxon>Bacteria</taxon>
        <taxon>Pseudomonadati</taxon>
        <taxon>Pseudomonadota</taxon>
        <taxon>Alphaproteobacteria</taxon>
        <taxon>Rhodobacterales</taxon>
        <taxon>Rhodobacter group</taxon>
        <taxon>Rhodobacter</taxon>
    </lineage>
</organism>
<evidence type="ECO:0000256" key="4">
    <source>
        <dbReference type="ARBA" id="ARBA00022691"/>
    </source>
</evidence>
<evidence type="ECO:0000256" key="2">
    <source>
        <dbReference type="ARBA" id="ARBA00022603"/>
    </source>
</evidence>
<feature type="binding site" evidence="6">
    <location>
        <position position="134"/>
    </location>
    <ligand>
        <name>S-adenosyl-L-methionine</name>
        <dbReference type="ChEBI" id="CHEBI:59789"/>
    </ligand>
</feature>
<gene>
    <name evidence="8" type="ORF">Rsw2DRAFT_2911</name>
</gene>
<evidence type="ECO:0000256" key="1">
    <source>
        <dbReference type="ARBA" id="ARBA00001541"/>
    </source>
</evidence>
<feature type="binding site" evidence="6">
    <location>
        <position position="96"/>
    </location>
    <ligand>
        <name>S-adenosyl-L-methionine</name>
        <dbReference type="ChEBI" id="CHEBI:59789"/>
    </ligand>
</feature>
<keyword evidence="4 5" id="KW-0949">S-adenosyl-L-methionine</keyword>
<dbReference type="eggNOG" id="COG1352">
    <property type="taxonomic scope" value="Bacteria"/>
</dbReference>
<keyword evidence="9" id="KW-1185">Reference proteome</keyword>
<dbReference type="InterPro" id="IPR022642">
    <property type="entry name" value="CheR_C"/>
</dbReference>
<dbReference type="EMBL" id="ACYY01000024">
    <property type="protein sequence ID" value="EEW24192.1"/>
    <property type="molecule type" value="Genomic_DNA"/>
</dbReference>
<feature type="binding site" evidence="6">
    <location>
        <begin position="217"/>
        <end position="218"/>
    </location>
    <ligand>
        <name>S-adenosyl-L-methionine</name>
        <dbReference type="ChEBI" id="CHEBI:59789"/>
    </ligand>
</feature>
<comment type="caution">
    <text evidence="8">The sequence shown here is derived from an EMBL/GenBank/DDBJ whole genome shotgun (WGS) entry which is preliminary data.</text>
</comment>
<dbReference type="EC" id="2.1.1.80" evidence="5"/>
<dbReference type="InterPro" id="IPR000780">
    <property type="entry name" value="CheR_MeTrfase"/>
</dbReference>
<dbReference type="OrthoDB" id="9816309at2"/>
<dbReference type="GO" id="GO:0032259">
    <property type="term" value="P:methylation"/>
    <property type="evidence" value="ECO:0007669"/>
    <property type="project" value="UniProtKB-KW"/>
</dbReference>
<dbReference type="SUPFAM" id="SSF53335">
    <property type="entry name" value="S-adenosyl-L-methionine-dependent methyltransferases"/>
    <property type="match status" value="1"/>
</dbReference>
<evidence type="ECO:0000259" key="7">
    <source>
        <dbReference type="PROSITE" id="PS50123"/>
    </source>
</evidence>
<evidence type="ECO:0000313" key="9">
    <source>
        <dbReference type="Proteomes" id="UP000010121"/>
    </source>
</evidence>
<feature type="binding site" evidence="6">
    <location>
        <position position="92"/>
    </location>
    <ligand>
        <name>S-adenosyl-L-methionine</name>
        <dbReference type="ChEBI" id="CHEBI:59789"/>
    </ligand>
</feature>
<keyword evidence="3 5" id="KW-0808">Transferase</keyword>
<dbReference type="InterPro" id="IPR050903">
    <property type="entry name" value="Bact_Chemotaxis_MeTrfase"/>
</dbReference>
<dbReference type="Pfam" id="PF01739">
    <property type="entry name" value="CheR"/>
    <property type="match status" value="1"/>
</dbReference>
<dbReference type="GO" id="GO:0008983">
    <property type="term" value="F:protein-glutamate O-methyltransferase activity"/>
    <property type="evidence" value="ECO:0007669"/>
    <property type="project" value="UniProtKB-EC"/>
</dbReference>
<dbReference type="PROSITE" id="PS50123">
    <property type="entry name" value="CHER"/>
    <property type="match status" value="1"/>
</dbReference>
<dbReference type="InterPro" id="IPR036804">
    <property type="entry name" value="CheR_N_sf"/>
</dbReference>
<sequence length="304" mass="33334">MNPAAASTPPFVGGVANYGFSDADFAVIARRAQMDFGLHLTVVKKDLVYSRLTKRLRQLGLTDFASYCRLIESDAGADERMAMLSALTTNVTHFFREEHHFQTLRETVLPPLIKAARAGGRVRLWSAGCSAGQEPYSLAFILLDLCPEAARLNIRVLATDVDPVILVRAKAGIYENDELKAISPSIRAQHLDTVAGQPNCFSIGAKAREIVTFGELNLMQDWPIRGPFEVLFCRNVAIYFDKATQSRLWSRFAELITVGGHLFIGHSERVSGPATASLEAVGVTTYRKTPGESGNKMNIFEGVA</sequence>
<accession>C8S4D3</accession>
<dbReference type="InterPro" id="IPR026024">
    <property type="entry name" value="Chemotaxis_MeTrfase_CheR"/>
</dbReference>
<dbReference type="Proteomes" id="UP000010121">
    <property type="component" value="Unassembled WGS sequence"/>
</dbReference>
<feature type="binding site" evidence="6">
    <location>
        <position position="90"/>
    </location>
    <ligand>
        <name>S-adenosyl-L-methionine</name>
        <dbReference type="ChEBI" id="CHEBI:59789"/>
    </ligand>
</feature>
<protein>
    <recommendedName>
        <fullName evidence="5">Chemotaxis protein methyltransferase</fullName>
        <ecNumber evidence="5">2.1.1.80</ecNumber>
    </recommendedName>
</protein>
<feature type="binding site" evidence="6">
    <location>
        <begin position="234"/>
        <end position="235"/>
    </location>
    <ligand>
        <name>S-adenosyl-L-methionine</name>
        <dbReference type="ChEBI" id="CHEBI:59789"/>
    </ligand>
</feature>
<dbReference type="PANTHER" id="PTHR24422:SF19">
    <property type="entry name" value="CHEMOTAXIS PROTEIN METHYLTRANSFERASE"/>
    <property type="match status" value="1"/>
</dbReference>
<evidence type="ECO:0000313" key="8">
    <source>
        <dbReference type="EMBL" id="EEW24192.1"/>
    </source>
</evidence>
<evidence type="ECO:0000256" key="3">
    <source>
        <dbReference type="ARBA" id="ARBA00022679"/>
    </source>
</evidence>
<dbReference type="PIRSF" id="PIRSF000410">
    <property type="entry name" value="CheR"/>
    <property type="match status" value="1"/>
</dbReference>
<evidence type="ECO:0000256" key="5">
    <source>
        <dbReference type="PIRNR" id="PIRNR000410"/>
    </source>
</evidence>
<dbReference type="InterPro" id="IPR029063">
    <property type="entry name" value="SAM-dependent_MTases_sf"/>
</dbReference>
<dbReference type="Gene3D" id="1.10.155.10">
    <property type="entry name" value="Chemotaxis receptor methyltransferase CheR, N-terminal domain"/>
    <property type="match status" value="1"/>
</dbReference>
<dbReference type="RefSeq" id="WP_008032255.1">
    <property type="nucleotide sequence ID" value="NZ_ACYY01000024.1"/>
</dbReference>
<dbReference type="SMART" id="SM00138">
    <property type="entry name" value="MeTrc"/>
    <property type="match status" value="1"/>
</dbReference>
<dbReference type="PRINTS" id="PR00996">
    <property type="entry name" value="CHERMTFRASE"/>
</dbReference>
<dbReference type="STRING" id="371731.Rsw2DRAFT_2911"/>
<dbReference type="AlphaFoldDB" id="C8S4D3"/>
<comment type="catalytic activity">
    <reaction evidence="1 5">
        <text>L-glutamyl-[protein] + S-adenosyl-L-methionine = [protein]-L-glutamate 5-O-methyl ester + S-adenosyl-L-homocysteine</text>
        <dbReference type="Rhea" id="RHEA:24452"/>
        <dbReference type="Rhea" id="RHEA-COMP:10208"/>
        <dbReference type="Rhea" id="RHEA-COMP:10311"/>
        <dbReference type="ChEBI" id="CHEBI:29973"/>
        <dbReference type="ChEBI" id="CHEBI:57856"/>
        <dbReference type="ChEBI" id="CHEBI:59789"/>
        <dbReference type="ChEBI" id="CHEBI:82795"/>
        <dbReference type="EC" id="2.1.1.80"/>
    </reaction>
</comment>
<proteinExistence type="predicted"/>
<keyword evidence="2 5" id="KW-0489">Methyltransferase</keyword>
<feature type="binding site" evidence="6">
    <location>
        <position position="160"/>
    </location>
    <ligand>
        <name>S-adenosyl-L-methionine</name>
        <dbReference type="ChEBI" id="CHEBI:59789"/>
    </ligand>
</feature>
<dbReference type="Gene3D" id="3.40.50.150">
    <property type="entry name" value="Vaccinia Virus protein VP39"/>
    <property type="match status" value="1"/>
</dbReference>
<evidence type="ECO:0000256" key="6">
    <source>
        <dbReference type="PIRSR" id="PIRSR000410-1"/>
    </source>
</evidence>
<dbReference type="SUPFAM" id="SSF47757">
    <property type="entry name" value="Chemotaxis receptor methyltransferase CheR, N-terminal domain"/>
    <property type="match status" value="1"/>
</dbReference>
<reference evidence="8 9" key="1">
    <citation type="submission" date="2009-08" db="EMBL/GenBank/DDBJ databases">
        <title>The draft genome of Rhodobacter sp. SW2.</title>
        <authorList>
            <consortium name="US DOE Joint Genome Institute (JGI-PGF)"/>
            <person name="Lucas S."/>
            <person name="Copeland A."/>
            <person name="Lapidus A."/>
            <person name="Glavina del Rio T."/>
            <person name="Tice H."/>
            <person name="Bruce D."/>
            <person name="Goodwin L."/>
            <person name="Pitluck S."/>
            <person name="Larimer F."/>
            <person name="Land M.L."/>
            <person name="Hauser L."/>
            <person name="Emerson D."/>
        </authorList>
    </citation>
    <scope>NUCLEOTIDE SEQUENCE [LARGE SCALE GENOMIC DNA]</scope>
    <source>
        <strain evidence="8 9">SW2</strain>
    </source>
</reference>
<comment type="function">
    <text evidence="5">Methylation of the membrane-bound methyl-accepting chemotaxis proteins (MCP) to form gamma-glutamyl methyl ester residues in MCP.</text>
</comment>
<name>C8S4D3_9RHOB</name>